<name>A0A5C4J3Z1_9ACTN</name>
<dbReference type="SUPFAM" id="SSF47336">
    <property type="entry name" value="ACP-like"/>
    <property type="match status" value="1"/>
</dbReference>
<dbReference type="InterPro" id="IPR009081">
    <property type="entry name" value="PP-bd_ACP"/>
</dbReference>
<dbReference type="InterPro" id="IPR006162">
    <property type="entry name" value="Ppantetheine_attach_site"/>
</dbReference>
<dbReference type="AlphaFoldDB" id="A0A5C4J3Z1"/>
<dbReference type="Proteomes" id="UP000309174">
    <property type="component" value="Unassembled WGS sequence"/>
</dbReference>
<dbReference type="Gene3D" id="1.10.1200.10">
    <property type="entry name" value="ACP-like"/>
    <property type="match status" value="1"/>
</dbReference>
<comment type="caution">
    <text evidence="4">The sequence shown here is derived from an EMBL/GenBank/DDBJ whole genome shotgun (WGS) entry which is preliminary data.</text>
</comment>
<dbReference type="OrthoDB" id="3537906at2"/>
<dbReference type="InterPro" id="IPR036736">
    <property type="entry name" value="ACP-like_sf"/>
</dbReference>
<dbReference type="PROSITE" id="PS50075">
    <property type="entry name" value="CARRIER"/>
    <property type="match status" value="1"/>
</dbReference>
<dbReference type="Pfam" id="PF00550">
    <property type="entry name" value="PP-binding"/>
    <property type="match status" value="1"/>
</dbReference>
<keyword evidence="1" id="KW-0596">Phosphopantetheine</keyword>
<sequence>MPDRPFELHDLRRILRESAGIDESADLGGETLDTEFDALGIDSVALMETASRISREHGVQLDDEELTTSTTARRLMEMVNERRR</sequence>
<evidence type="ECO:0000313" key="4">
    <source>
        <dbReference type="EMBL" id="TMQ91575.1"/>
    </source>
</evidence>
<evidence type="ECO:0000313" key="5">
    <source>
        <dbReference type="Proteomes" id="UP000309174"/>
    </source>
</evidence>
<evidence type="ECO:0000256" key="1">
    <source>
        <dbReference type="ARBA" id="ARBA00022450"/>
    </source>
</evidence>
<keyword evidence="5" id="KW-1185">Reference proteome</keyword>
<reference evidence="4 5" key="1">
    <citation type="submission" date="2019-05" db="EMBL/GenBank/DDBJ databases">
        <title>Draft genome sequence of Actinomadura sp. 14C53.</title>
        <authorList>
            <person name="Saricaoglu S."/>
            <person name="Isik K."/>
        </authorList>
    </citation>
    <scope>NUCLEOTIDE SEQUENCE [LARGE SCALE GENOMIC DNA]</scope>
    <source>
        <strain evidence="4 5">14C53</strain>
    </source>
</reference>
<protein>
    <submittedName>
        <fullName evidence="4">Acyl carrier protein</fullName>
    </submittedName>
</protein>
<organism evidence="4 5">
    <name type="scientific">Actinomadura soli</name>
    <dbReference type="NCBI Taxonomy" id="2508997"/>
    <lineage>
        <taxon>Bacteria</taxon>
        <taxon>Bacillati</taxon>
        <taxon>Actinomycetota</taxon>
        <taxon>Actinomycetes</taxon>
        <taxon>Streptosporangiales</taxon>
        <taxon>Thermomonosporaceae</taxon>
        <taxon>Actinomadura</taxon>
    </lineage>
</organism>
<dbReference type="EMBL" id="VCKW01000201">
    <property type="protein sequence ID" value="TMQ91575.1"/>
    <property type="molecule type" value="Genomic_DNA"/>
</dbReference>
<proteinExistence type="predicted"/>
<evidence type="ECO:0000259" key="3">
    <source>
        <dbReference type="PROSITE" id="PS50075"/>
    </source>
</evidence>
<feature type="domain" description="Carrier" evidence="3">
    <location>
        <begin position="5"/>
        <end position="83"/>
    </location>
</feature>
<evidence type="ECO:0000256" key="2">
    <source>
        <dbReference type="ARBA" id="ARBA00022553"/>
    </source>
</evidence>
<dbReference type="RefSeq" id="WP_138648617.1">
    <property type="nucleotide sequence ID" value="NZ_VCKW01000201.1"/>
</dbReference>
<accession>A0A5C4J3Z1</accession>
<dbReference type="PROSITE" id="PS00012">
    <property type="entry name" value="PHOSPHOPANTETHEINE"/>
    <property type="match status" value="1"/>
</dbReference>
<keyword evidence="2" id="KW-0597">Phosphoprotein</keyword>
<gene>
    <name evidence="4" type="ORF">ETD83_30240</name>
</gene>